<dbReference type="Pfam" id="PF00300">
    <property type="entry name" value="His_Phos_1"/>
    <property type="match status" value="1"/>
</dbReference>
<evidence type="ECO:0000256" key="1">
    <source>
        <dbReference type="PIRSR" id="PIRSR613078-2"/>
    </source>
</evidence>
<proteinExistence type="predicted"/>
<dbReference type="SMART" id="SM00855">
    <property type="entry name" value="PGAM"/>
    <property type="match status" value="1"/>
</dbReference>
<comment type="caution">
    <text evidence="2">The sequence shown here is derived from an EMBL/GenBank/DDBJ whole genome shotgun (WGS) entry which is preliminary data.</text>
</comment>
<feature type="binding site" evidence="1">
    <location>
        <position position="57"/>
    </location>
    <ligand>
        <name>substrate</name>
    </ligand>
</feature>
<reference evidence="2" key="1">
    <citation type="submission" date="2020-08" db="EMBL/GenBank/DDBJ databases">
        <title>Hyunsoonleella sp. strain SJ7 genome sequencing and assembly.</title>
        <authorList>
            <person name="Kim I."/>
        </authorList>
    </citation>
    <scope>NUCLEOTIDE SEQUENCE</scope>
    <source>
        <strain evidence="2">SJ7</strain>
    </source>
</reference>
<dbReference type="RefSeq" id="WP_186562581.1">
    <property type="nucleotide sequence ID" value="NZ_JACNMF010000003.1"/>
</dbReference>
<gene>
    <name evidence="2" type="ORF">H7U19_11815</name>
</gene>
<dbReference type="Gene3D" id="3.40.50.1240">
    <property type="entry name" value="Phosphoglycerate mutase-like"/>
    <property type="match status" value="1"/>
</dbReference>
<evidence type="ECO:0000313" key="2">
    <source>
        <dbReference type="EMBL" id="MBC3759097.1"/>
    </source>
</evidence>
<evidence type="ECO:0000313" key="3">
    <source>
        <dbReference type="Proteomes" id="UP000656244"/>
    </source>
</evidence>
<dbReference type="PANTHER" id="PTHR47623:SF1">
    <property type="entry name" value="OS09G0287300 PROTEIN"/>
    <property type="match status" value="1"/>
</dbReference>
<dbReference type="Proteomes" id="UP000656244">
    <property type="component" value="Unassembled WGS sequence"/>
</dbReference>
<dbReference type="PANTHER" id="PTHR47623">
    <property type="entry name" value="OS09G0287300 PROTEIN"/>
    <property type="match status" value="1"/>
</dbReference>
<dbReference type="CDD" id="cd07067">
    <property type="entry name" value="HP_PGM_like"/>
    <property type="match status" value="1"/>
</dbReference>
<keyword evidence="3" id="KW-1185">Reference proteome</keyword>
<protein>
    <submittedName>
        <fullName evidence="2">Histidine phosphatase family protein</fullName>
    </submittedName>
</protein>
<dbReference type="EMBL" id="JACNMF010000003">
    <property type="protein sequence ID" value="MBC3759097.1"/>
    <property type="molecule type" value="Genomic_DNA"/>
</dbReference>
<sequence length="162" mass="18193">MKKLILIRHAKSSWEHDVIDHKRPLSKRGIKDANLVAKKLKSLEFTADLVLISDATRTTLTANIILPELNIDKEKIVLTHDLYDFSGINLTKVIKNCKDEVETLLVFGHNHAFTGFVNAYGSAYIDNVPTCGVVVIEFDTDEWSNISSGNTLTSIFPRDLRP</sequence>
<dbReference type="AlphaFoldDB" id="A0A923KL30"/>
<dbReference type="InterPro" id="IPR029033">
    <property type="entry name" value="His_PPase_superfam"/>
</dbReference>
<dbReference type="InterPro" id="IPR013078">
    <property type="entry name" value="His_Pase_superF_clade-1"/>
</dbReference>
<dbReference type="SUPFAM" id="SSF53254">
    <property type="entry name" value="Phosphoglycerate mutase-like"/>
    <property type="match status" value="1"/>
</dbReference>
<accession>A0A923KL30</accession>
<organism evidence="2 3">
    <name type="scientific">Hyunsoonleella aquatilis</name>
    <dbReference type="NCBI Taxonomy" id="2762758"/>
    <lineage>
        <taxon>Bacteria</taxon>
        <taxon>Pseudomonadati</taxon>
        <taxon>Bacteroidota</taxon>
        <taxon>Flavobacteriia</taxon>
        <taxon>Flavobacteriales</taxon>
        <taxon>Flavobacteriaceae</taxon>
    </lineage>
</organism>
<name>A0A923KL30_9FLAO</name>